<evidence type="ECO:0000256" key="5">
    <source>
        <dbReference type="ARBA" id="ARBA00023065"/>
    </source>
</evidence>
<dbReference type="SUPFAM" id="SSF51206">
    <property type="entry name" value="cAMP-binding domain-like"/>
    <property type="match status" value="1"/>
</dbReference>
<keyword evidence="3 8" id="KW-0812">Transmembrane</keyword>
<keyword evidence="11" id="KW-1185">Reference proteome</keyword>
<evidence type="ECO:0000313" key="10">
    <source>
        <dbReference type="EnsemblProtists" id="PYU1_T004397"/>
    </source>
</evidence>
<feature type="transmembrane region" description="Helical" evidence="8">
    <location>
        <begin position="361"/>
        <end position="385"/>
    </location>
</feature>
<dbReference type="SUPFAM" id="SSF81324">
    <property type="entry name" value="Voltage-gated potassium channels"/>
    <property type="match status" value="1"/>
</dbReference>
<dbReference type="OMA" id="IVVYYSW"/>
<feature type="transmembrane region" description="Helical" evidence="8">
    <location>
        <begin position="319"/>
        <end position="340"/>
    </location>
</feature>
<dbReference type="InParanoid" id="K3WHF5"/>
<evidence type="ECO:0000256" key="4">
    <source>
        <dbReference type="ARBA" id="ARBA00022989"/>
    </source>
</evidence>
<dbReference type="InterPro" id="IPR000595">
    <property type="entry name" value="cNMP-bd_dom"/>
</dbReference>
<evidence type="ECO:0000313" key="11">
    <source>
        <dbReference type="Proteomes" id="UP000019132"/>
    </source>
</evidence>
<dbReference type="EnsemblProtists" id="PYU1_T004397">
    <property type="protein sequence ID" value="PYU1_T004397"/>
    <property type="gene ID" value="PYU1_G004387"/>
</dbReference>
<evidence type="ECO:0000259" key="9">
    <source>
        <dbReference type="PROSITE" id="PS50042"/>
    </source>
</evidence>
<dbReference type="InterPro" id="IPR051413">
    <property type="entry name" value="K/Na_HCN_channel"/>
</dbReference>
<dbReference type="eggNOG" id="KOG0498">
    <property type="taxonomic scope" value="Eukaryota"/>
</dbReference>
<keyword evidence="5" id="KW-0406">Ion transport</keyword>
<feature type="transmembrane region" description="Helical" evidence="8">
    <location>
        <begin position="148"/>
        <end position="170"/>
    </location>
</feature>
<dbReference type="PANTHER" id="PTHR45689">
    <property type="entry name" value="I[[H]] CHANNEL, ISOFORM E"/>
    <property type="match status" value="1"/>
</dbReference>
<sequence length="663" mass="74631">MAPMGRVIPNGSASVAVEGTDTAKQYAPPHTGAHDKDENDAAIAESSAAQQQTKSESAPNAVARSSAAPASSSDNSKLDPPRKPPKSGALRNGIRRESTFRSVGSLMLRSGVNGQINVLRTSLNEINERVRYHWVLHPQSQLKTAWDLFSAVAVVYYSWMIPFMLCFDWVPRTKRTTVILRILDVWGGLDVLLRFRTGIIEYGNVVMNPTKIRSAYVRSIWFPIDLVSTIPFEYFFPGDNVSTRKTIKMIKYVKLPRLLRIGRFLKYVRRYKRYSSMVIALNTMLFTAHVAGCIWVAVLQPCDGVQERDPRCADGEDMHVYWIALHHGIVSLLGVSAAHIESSDQFLSGGYHNEADLLGDAVYLWSSFMSLIGVVLTAALLGTVIQLVQSWNRAEYTFRKKMDQISHEMDALCLPKPLRSRTFSDELNLLKDEGMSIALRQQVAIYLFKDHLQKIPFFQLATDAVLGMICMQLHSVIFMPDDYIIREGDIGKELFMILKGIVRVMPPKSEMEDPNSDHDLDASKRILLGEGDFFGEIGVVMETERTRSVKAECMAELCILSQEGFSKILAEFPEFATAMKRLIIKRVGEMWHSPAGTDRMEKMTKIADLKMKKTVQTYNNVQRLRAKTRVLQTLHPPRLSKLVSPSILPKPDELGFSPADRRG</sequence>
<dbReference type="CDD" id="cd00038">
    <property type="entry name" value="CAP_ED"/>
    <property type="match status" value="1"/>
</dbReference>
<evidence type="ECO:0000256" key="8">
    <source>
        <dbReference type="SAM" id="Phobius"/>
    </source>
</evidence>
<dbReference type="Gene3D" id="2.60.120.10">
    <property type="entry name" value="Jelly Rolls"/>
    <property type="match status" value="1"/>
</dbReference>
<comment type="subcellular location">
    <subcellularLocation>
        <location evidence="1">Membrane</location>
        <topology evidence="1">Multi-pass membrane protein</topology>
    </subcellularLocation>
</comment>
<dbReference type="EMBL" id="GL376631">
    <property type="status" value="NOT_ANNOTATED_CDS"/>
    <property type="molecule type" value="Genomic_DNA"/>
</dbReference>
<feature type="region of interest" description="Disordered" evidence="7">
    <location>
        <begin position="1"/>
        <end position="94"/>
    </location>
</feature>
<feature type="compositionally biased region" description="Low complexity" evidence="7">
    <location>
        <begin position="41"/>
        <end position="75"/>
    </location>
</feature>
<dbReference type="AlphaFoldDB" id="K3WHF5"/>
<dbReference type="PROSITE" id="PS00888">
    <property type="entry name" value="CNMP_BINDING_1"/>
    <property type="match status" value="1"/>
</dbReference>
<dbReference type="PROSITE" id="PS50042">
    <property type="entry name" value="CNMP_BINDING_3"/>
    <property type="match status" value="1"/>
</dbReference>
<dbReference type="HOGENOM" id="CLU_019809_0_0_1"/>
<dbReference type="GO" id="GO:0098855">
    <property type="term" value="C:HCN channel complex"/>
    <property type="evidence" value="ECO:0007669"/>
    <property type="project" value="TreeGrafter"/>
</dbReference>
<organism evidence="10 11">
    <name type="scientific">Globisporangium ultimum (strain ATCC 200006 / CBS 805.95 / DAOM BR144)</name>
    <name type="common">Pythium ultimum</name>
    <dbReference type="NCBI Taxonomy" id="431595"/>
    <lineage>
        <taxon>Eukaryota</taxon>
        <taxon>Sar</taxon>
        <taxon>Stramenopiles</taxon>
        <taxon>Oomycota</taxon>
        <taxon>Peronosporomycetes</taxon>
        <taxon>Pythiales</taxon>
        <taxon>Pythiaceae</taxon>
        <taxon>Globisporangium</taxon>
    </lineage>
</organism>
<keyword evidence="6 8" id="KW-0472">Membrane</keyword>
<reference evidence="11" key="2">
    <citation type="submission" date="2010-04" db="EMBL/GenBank/DDBJ databases">
        <authorList>
            <person name="Buell R."/>
            <person name="Hamilton J."/>
            <person name="Hostetler J."/>
        </authorList>
    </citation>
    <scope>NUCLEOTIDE SEQUENCE [LARGE SCALE GENOMIC DNA]</scope>
    <source>
        <strain evidence="11">DAOM:BR144</strain>
    </source>
</reference>
<feature type="domain" description="Cyclic nucleotide-binding" evidence="9">
    <location>
        <begin position="457"/>
        <end position="586"/>
    </location>
</feature>
<dbReference type="GO" id="GO:0003254">
    <property type="term" value="P:regulation of membrane depolarization"/>
    <property type="evidence" value="ECO:0007669"/>
    <property type="project" value="TreeGrafter"/>
</dbReference>
<evidence type="ECO:0000256" key="2">
    <source>
        <dbReference type="ARBA" id="ARBA00022448"/>
    </source>
</evidence>
<dbReference type="InterPro" id="IPR005821">
    <property type="entry name" value="Ion_trans_dom"/>
</dbReference>
<protein>
    <recommendedName>
        <fullName evidence="9">Cyclic nucleotide-binding domain-containing protein</fullName>
    </recommendedName>
</protein>
<dbReference type="PANTHER" id="PTHR45689:SF13">
    <property type="entry name" value="CYCLIC NUCLEOTIDE-BINDING DOMAIN-CONTAINING PROTEIN"/>
    <property type="match status" value="1"/>
</dbReference>
<proteinExistence type="predicted"/>
<dbReference type="Pfam" id="PF00027">
    <property type="entry name" value="cNMP_binding"/>
    <property type="match status" value="1"/>
</dbReference>
<dbReference type="InterPro" id="IPR018490">
    <property type="entry name" value="cNMP-bd_dom_sf"/>
</dbReference>
<keyword evidence="4 8" id="KW-1133">Transmembrane helix</keyword>
<accession>K3WHF5</accession>
<evidence type="ECO:0000256" key="1">
    <source>
        <dbReference type="ARBA" id="ARBA00004141"/>
    </source>
</evidence>
<dbReference type="Proteomes" id="UP000019132">
    <property type="component" value="Unassembled WGS sequence"/>
</dbReference>
<reference evidence="10" key="3">
    <citation type="submission" date="2015-02" db="UniProtKB">
        <authorList>
            <consortium name="EnsemblProtists"/>
        </authorList>
    </citation>
    <scope>IDENTIFICATION</scope>
    <source>
        <strain evidence="10">DAOM BR144</strain>
    </source>
</reference>
<reference evidence="11" key="1">
    <citation type="journal article" date="2010" name="Genome Biol.">
        <title>Genome sequence of the necrotrophic plant pathogen Pythium ultimum reveals original pathogenicity mechanisms and effector repertoire.</title>
        <authorList>
            <person name="Levesque C.A."/>
            <person name="Brouwer H."/>
            <person name="Cano L."/>
            <person name="Hamilton J.P."/>
            <person name="Holt C."/>
            <person name="Huitema E."/>
            <person name="Raffaele S."/>
            <person name="Robideau G.P."/>
            <person name="Thines M."/>
            <person name="Win J."/>
            <person name="Zerillo M.M."/>
            <person name="Beakes G.W."/>
            <person name="Boore J.L."/>
            <person name="Busam D."/>
            <person name="Dumas B."/>
            <person name="Ferriera S."/>
            <person name="Fuerstenberg S.I."/>
            <person name="Gachon C.M."/>
            <person name="Gaulin E."/>
            <person name="Govers F."/>
            <person name="Grenville-Briggs L."/>
            <person name="Horner N."/>
            <person name="Hostetler J."/>
            <person name="Jiang R.H."/>
            <person name="Johnson J."/>
            <person name="Krajaejun T."/>
            <person name="Lin H."/>
            <person name="Meijer H.J."/>
            <person name="Moore B."/>
            <person name="Morris P."/>
            <person name="Phuntmart V."/>
            <person name="Puiu D."/>
            <person name="Shetty J."/>
            <person name="Stajich J.E."/>
            <person name="Tripathy S."/>
            <person name="Wawra S."/>
            <person name="van West P."/>
            <person name="Whitty B.R."/>
            <person name="Coutinho P.M."/>
            <person name="Henrissat B."/>
            <person name="Martin F."/>
            <person name="Thomas P.D."/>
            <person name="Tyler B.M."/>
            <person name="De Vries R.P."/>
            <person name="Kamoun S."/>
            <person name="Yandell M."/>
            <person name="Tisserat N."/>
            <person name="Buell C.R."/>
        </authorList>
    </citation>
    <scope>NUCLEOTIDE SEQUENCE</scope>
    <source>
        <strain evidence="11">DAOM:BR144</strain>
    </source>
</reference>
<feature type="transmembrane region" description="Helical" evidence="8">
    <location>
        <begin position="279"/>
        <end position="299"/>
    </location>
</feature>
<dbReference type="SMART" id="SM00100">
    <property type="entry name" value="cNMP"/>
    <property type="match status" value="1"/>
</dbReference>
<dbReference type="Gene3D" id="1.10.287.70">
    <property type="match status" value="1"/>
</dbReference>
<dbReference type="GO" id="GO:0005249">
    <property type="term" value="F:voltage-gated potassium channel activity"/>
    <property type="evidence" value="ECO:0007669"/>
    <property type="project" value="TreeGrafter"/>
</dbReference>
<dbReference type="InterPro" id="IPR014710">
    <property type="entry name" value="RmlC-like_jellyroll"/>
</dbReference>
<name>K3WHF5_GLOUD</name>
<dbReference type="Pfam" id="PF00520">
    <property type="entry name" value="Ion_trans"/>
    <property type="match status" value="1"/>
</dbReference>
<dbReference type="VEuPathDB" id="FungiDB:PYU1_G004387"/>
<dbReference type="InterPro" id="IPR018488">
    <property type="entry name" value="cNMP-bd_CS"/>
</dbReference>
<evidence type="ECO:0000256" key="3">
    <source>
        <dbReference type="ARBA" id="ARBA00022692"/>
    </source>
</evidence>
<keyword evidence="2" id="KW-0813">Transport</keyword>
<evidence type="ECO:0000256" key="6">
    <source>
        <dbReference type="ARBA" id="ARBA00023136"/>
    </source>
</evidence>
<evidence type="ECO:0000256" key="7">
    <source>
        <dbReference type="SAM" id="MobiDB-lite"/>
    </source>
</evidence>
<dbReference type="GO" id="GO:0035725">
    <property type="term" value="P:sodium ion transmembrane transport"/>
    <property type="evidence" value="ECO:0007669"/>
    <property type="project" value="TreeGrafter"/>
</dbReference>